<name>A0A059XV30_9BACT</name>
<dbReference type="Pfam" id="PF02433">
    <property type="entry name" value="FixO"/>
    <property type="match status" value="1"/>
</dbReference>
<protein>
    <submittedName>
        <fullName evidence="7">Cytochrome C oxidase</fullName>
    </submittedName>
</protein>
<dbReference type="EMBL" id="CP007243">
    <property type="protein sequence ID" value="AIA30955.1"/>
    <property type="molecule type" value="Genomic_DNA"/>
</dbReference>
<keyword evidence="2 4" id="KW-0479">Metal-binding</keyword>
<evidence type="ECO:0000256" key="3">
    <source>
        <dbReference type="ARBA" id="ARBA00023004"/>
    </source>
</evidence>
<dbReference type="Gene3D" id="1.10.760.10">
    <property type="entry name" value="Cytochrome c-like domain"/>
    <property type="match status" value="1"/>
</dbReference>
<evidence type="ECO:0000313" key="8">
    <source>
        <dbReference type="Proteomes" id="UP000027059"/>
    </source>
</evidence>
<evidence type="ECO:0000256" key="2">
    <source>
        <dbReference type="ARBA" id="ARBA00022723"/>
    </source>
</evidence>
<sequence>MAYREYKFGTMMIATLFVVTLSITILFPTLQMAKIPPTATAVQKAKDYGTESGWTAEDPMMTGDNRPTMIGKGKVVFIREGCWWCHTLLPEQTQDWQYFGAPPTAADFVGESPTVFGSDRKAPDLLHVGSRLPIKGWHLVHHANPRAVQPKSMMPAFNYLRKKDLDALADYMASLK</sequence>
<reference evidence="7 8" key="2">
    <citation type="journal article" date="2015" name="Biomed. Res. Int.">
        <title>Effects of Arsenite Resistance on the Growth and Functional Gene Expression of Leptospirillum ferriphilum and Acidithiobacillus thiooxidans in Pure Culture and Coculture.</title>
        <authorList>
            <person name="Jiang H."/>
            <person name="Liang Y."/>
            <person name="Yin H."/>
            <person name="Xiao Y."/>
            <person name="Guo X."/>
            <person name="Xu Y."/>
            <person name="Hu Q."/>
            <person name="Liu H."/>
            <person name="Liu X."/>
        </authorList>
    </citation>
    <scope>NUCLEOTIDE SEQUENCE [LARGE SCALE GENOMIC DNA]</scope>
    <source>
        <strain evidence="7 8">YSK</strain>
    </source>
</reference>
<evidence type="ECO:0000313" key="7">
    <source>
        <dbReference type="EMBL" id="AIA30955.1"/>
    </source>
</evidence>
<organism evidence="7 8">
    <name type="scientific">Leptospirillum ferriphilum YSK</name>
    <dbReference type="NCBI Taxonomy" id="1441628"/>
    <lineage>
        <taxon>Bacteria</taxon>
        <taxon>Pseudomonadati</taxon>
        <taxon>Nitrospirota</taxon>
        <taxon>Nitrospiria</taxon>
        <taxon>Nitrospirales</taxon>
        <taxon>Nitrospiraceae</taxon>
        <taxon>Leptospirillum</taxon>
    </lineage>
</organism>
<dbReference type="Proteomes" id="UP000027059">
    <property type="component" value="Chromosome"/>
</dbReference>
<dbReference type="GO" id="GO:0009055">
    <property type="term" value="F:electron transfer activity"/>
    <property type="evidence" value="ECO:0007669"/>
    <property type="project" value="InterPro"/>
</dbReference>
<dbReference type="InterPro" id="IPR036909">
    <property type="entry name" value="Cyt_c-like_dom_sf"/>
</dbReference>
<dbReference type="RefSeq" id="WP_014961178.1">
    <property type="nucleotide sequence ID" value="NZ_CP007243.1"/>
</dbReference>
<evidence type="ECO:0000313" key="6">
    <source>
        <dbReference type="EMBL" id="AIA30606.1"/>
    </source>
</evidence>
<keyword evidence="8" id="KW-1185">Reference proteome</keyword>
<dbReference type="KEGG" id="lfp:Y981_09995"/>
<dbReference type="AlphaFoldDB" id="A0A059XV30"/>
<dbReference type="SUPFAM" id="SSF46626">
    <property type="entry name" value="Cytochrome c"/>
    <property type="match status" value="1"/>
</dbReference>
<dbReference type="GO" id="GO:0046872">
    <property type="term" value="F:metal ion binding"/>
    <property type="evidence" value="ECO:0007669"/>
    <property type="project" value="UniProtKB-KW"/>
</dbReference>
<keyword evidence="3 4" id="KW-0408">Iron</keyword>
<keyword evidence="1 4" id="KW-0349">Heme</keyword>
<evidence type="ECO:0000256" key="1">
    <source>
        <dbReference type="ARBA" id="ARBA00022617"/>
    </source>
</evidence>
<accession>A0A059XV30</accession>
<proteinExistence type="predicted"/>
<dbReference type="OrthoDB" id="9805440at2"/>
<dbReference type="KEGG" id="lfp:Y981_07155"/>
<evidence type="ECO:0000256" key="4">
    <source>
        <dbReference type="PROSITE-ProRule" id="PRU00433"/>
    </source>
</evidence>
<reference evidence="8" key="1">
    <citation type="submission" date="2014-02" db="EMBL/GenBank/DDBJ databases">
        <title>Complete genome sequence and comparative genomic analysis of the nitrogen-fixing bacterium Leptospirillum ferriphilum YSK.</title>
        <authorList>
            <person name="Guo X."/>
            <person name="Yin H."/>
            <person name="Liang Y."/>
            <person name="Hu Q."/>
            <person name="Ma L."/>
            <person name="Xiao Y."/>
            <person name="Zhang X."/>
            <person name="Qiu G."/>
            <person name="Liu X."/>
        </authorList>
    </citation>
    <scope>NUCLEOTIDE SEQUENCE [LARGE SCALE GENOMIC DNA]</scope>
    <source>
        <strain evidence="8">YSK</strain>
    </source>
</reference>
<evidence type="ECO:0000259" key="5">
    <source>
        <dbReference type="PROSITE" id="PS51007"/>
    </source>
</evidence>
<gene>
    <name evidence="6" type="ORF">Y981_07155</name>
    <name evidence="7" type="ORF">Y981_09995</name>
</gene>
<dbReference type="PROSITE" id="PS51007">
    <property type="entry name" value="CYTC"/>
    <property type="match status" value="1"/>
</dbReference>
<dbReference type="InterPro" id="IPR003468">
    <property type="entry name" value="Cyt_c_oxidase_monohaem-su/FixO"/>
</dbReference>
<dbReference type="GO" id="GO:0020037">
    <property type="term" value="F:heme binding"/>
    <property type="evidence" value="ECO:0007669"/>
    <property type="project" value="InterPro"/>
</dbReference>
<dbReference type="HOGENOM" id="CLU_1523354_0_0_0"/>
<feature type="domain" description="Cytochrome c" evidence="5">
    <location>
        <begin position="68"/>
        <end position="176"/>
    </location>
</feature>
<dbReference type="EMBL" id="CP007243">
    <property type="protein sequence ID" value="AIA30606.1"/>
    <property type="molecule type" value="Genomic_DNA"/>
</dbReference>
<dbReference type="InterPro" id="IPR009056">
    <property type="entry name" value="Cyt_c-like_dom"/>
</dbReference>